<dbReference type="EMBL" id="CP157355">
    <property type="protein sequence ID" value="XBM01582.1"/>
    <property type="molecule type" value="Genomic_DNA"/>
</dbReference>
<organism evidence="4">
    <name type="scientific">Chitinibacter mangrovi</name>
    <dbReference type="NCBI Taxonomy" id="3153927"/>
    <lineage>
        <taxon>Bacteria</taxon>
        <taxon>Pseudomonadati</taxon>
        <taxon>Pseudomonadota</taxon>
        <taxon>Betaproteobacteria</taxon>
        <taxon>Neisseriales</taxon>
        <taxon>Chitinibacteraceae</taxon>
        <taxon>Chitinibacter</taxon>
    </lineage>
</organism>
<accession>A0AAU7FCC4</accession>
<keyword evidence="2" id="KW-0597">Phosphoprotein</keyword>
<dbReference type="AlphaFoldDB" id="A0AAU7FCC4"/>
<evidence type="ECO:0000259" key="3">
    <source>
        <dbReference type="PROSITE" id="PS50075"/>
    </source>
</evidence>
<feature type="domain" description="Carrier" evidence="3">
    <location>
        <begin position="1"/>
        <end position="42"/>
    </location>
</feature>
<dbReference type="PANTHER" id="PTHR20863:SF76">
    <property type="entry name" value="CARRIER DOMAIN-CONTAINING PROTEIN"/>
    <property type="match status" value="1"/>
</dbReference>
<dbReference type="GO" id="GO:0016020">
    <property type="term" value="C:membrane"/>
    <property type="evidence" value="ECO:0007669"/>
    <property type="project" value="GOC"/>
</dbReference>
<dbReference type="InterPro" id="IPR009081">
    <property type="entry name" value="PP-bd_ACP"/>
</dbReference>
<dbReference type="SUPFAM" id="SSF47336">
    <property type="entry name" value="ACP-like"/>
    <property type="match status" value="1"/>
</dbReference>
<sequence>MGLDAVELIVMVEQEFAIRIADRDAARILTVGELCDHVVLCCMQSHGLAAPSATNIEQRISRILVQQLHIHPEQIHRAARFVDDLGLD</sequence>
<feature type="domain" description="Carrier" evidence="3">
    <location>
        <begin position="54"/>
        <end position="88"/>
    </location>
</feature>
<protein>
    <submittedName>
        <fullName evidence="4">Phosphopantetheine-binding protein</fullName>
    </submittedName>
</protein>
<dbReference type="Gene3D" id="1.10.1200.10">
    <property type="entry name" value="ACP-like"/>
    <property type="match status" value="2"/>
</dbReference>
<dbReference type="InterPro" id="IPR003231">
    <property type="entry name" value="ACP"/>
</dbReference>
<name>A0AAU7FCC4_9NEIS</name>
<dbReference type="KEGG" id="cmav:ABHF33_04695"/>
<evidence type="ECO:0000256" key="1">
    <source>
        <dbReference type="ARBA" id="ARBA00022450"/>
    </source>
</evidence>
<dbReference type="PROSITE" id="PS50075">
    <property type="entry name" value="CARRIER"/>
    <property type="match status" value="2"/>
</dbReference>
<proteinExistence type="predicted"/>
<evidence type="ECO:0000256" key="2">
    <source>
        <dbReference type="ARBA" id="ARBA00022553"/>
    </source>
</evidence>
<dbReference type="RefSeq" id="WP_348945860.1">
    <property type="nucleotide sequence ID" value="NZ_CP157355.1"/>
</dbReference>
<keyword evidence="1" id="KW-0596">Phosphopantetheine</keyword>
<dbReference type="GO" id="GO:0000036">
    <property type="term" value="F:acyl carrier activity"/>
    <property type="evidence" value="ECO:0007669"/>
    <property type="project" value="TreeGrafter"/>
</dbReference>
<dbReference type="InterPro" id="IPR036736">
    <property type="entry name" value="ACP-like_sf"/>
</dbReference>
<evidence type="ECO:0000313" key="4">
    <source>
        <dbReference type="EMBL" id="XBM01582.1"/>
    </source>
</evidence>
<gene>
    <name evidence="4" type="ORF">ABHF33_04695</name>
</gene>
<dbReference type="Pfam" id="PF00550">
    <property type="entry name" value="PP-binding"/>
    <property type="match status" value="1"/>
</dbReference>
<dbReference type="GO" id="GO:0009245">
    <property type="term" value="P:lipid A biosynthetic process"/>
    <property type="evidence" value="ECO:0007669"/>
    <property type="project" value="TreeGrafter"/>
</dbReference>
<dbReference type="GO" id="GO:0000035">
    <property type="term" value="F:acyl binding"/>
    <property type="evidence" value="ECO:0007669"/>
    <property type="project" value="TreeGrafter"/>
</dbReference>
<dbReference type="GO" id="GO:0005829">
    <property type="term" value="C:cytosol"/>
    <property type="evidence" value="ECO:0007669"/>
    <property type="project" value="TreeGrafter"/>
</dbReference>
<dbReference type="PANTHER" id="PTHR20863">
    <property type="entry name" value="ACYL CARRIER PROTEIN"/>
    <property type="match status" value="1"/>
</dbReference>
<reference evidence="4" key="1">
    <citation type="submission" date="2024-05" db="EMBL/GenBank/DDBJ databases">
        <authorList>
            <person name="Yang L."/>
            <person name="Pan L."/>
        </authorList>
    </citation>
    <scope>NUCLEOTIDE SEQUENCE</scope>
    <source>
        <strain evidence="4">FCG-7</strain>
    </source>
</reference>